<dbReference type="AlphaFoldDB" id="A0A087GVS8"/>
<dbReference type="PANTHER" id="PTHR47602:SF2">
    <property type="entry name" value="F-BOX PROTEIN SKIP22"/>
    <property type="match status" value="1"/>
</dbReference>
<accession>A0A087GVS8</accession>
<keyword evidence="3" id="KW-1185">Reference proteome</keyword>
<proteinExistence type="predicted"/>
<evidence type="ECO:0000259" key="1">
    <source>
        <dbReference type="PROSITE" id="PS50181"/>
    </source>
</evidence>
<name>A0A087GVS8_ARAAL</name>
<protein>
    <recommendedName>
        <fullName evidence="1">F-box domain-containing protein</fullName>
    </recommendedName>
</protein>
<dbReference type="EMBL" id="CM002873">
    <property type="protein sequence ID" value="KFK33980.1"/>
    <property type="molecule type" value="Genomic_DNA"/>
</dbReference>
<dbReference type="Proteomes" id="UP000029120">
    <property type="component" value="Chromosome 5"/>
</dbReference>
<dbReference type="Gramene" id="KFK33980">
    <property type="protein sequence ID" value="KFK33980"/>
    <property type="gene ID" value="AALP_AA5G086400"/>
</dbReference>
<evidence type="ECO:0000313" key="3">
    <source>
        <dbReference type="Proteomes" id="UP000029120"/>
    </source>
</evidence>
<gene>
    <name evidence="2" type="ordered locus">AALP_Aa5g086400</name>
</gene>
<dbReference type="SUPFAM" id="SSF81383">
    <property type="entry name" value="F-box domain"/>
    <property type="match status" value="1"/>
</dbReference>
<organism evidence="2 3">
    <name type="scientific">Arabis alpina</name>
    <name type="common">Alpine rock-cress</name>
    <dbReference type="NCBI Taxonomy" id="50452"/>
    <lineage>
        <taxon>Eukaryota</taxon>
        <taxon>Viridiplantae</taxon>
        <taxon>Streptophyta</taxon>
        <taxon>Embryophyta</taxon>
        <taxon>Tracheophyta</taxon>
        <taxon>Spermatophyta</taxon>
        <taxon>Magnoliopsida</taxon>
        <taxon>eudicotyledons</taxon>
        <taxon>Gunneridae</taxon>
        <taxon>Pentapetalae</taxon>
        <taxon>rosids</taxon>
        <taxon>malvids</taxon>
        <taxon>Brassicales</taxon>
        <taxon>Brassicaceae</taxon>
        <taxon>Arabideae</taxon>
        <taxon>Arabis</taxon>
    </lineage>
</organism>
<dbReference type="Pfam" id="PF12937">
    <property type="entry name" value="F-box-like"/>
    <property type="match status" value="1"/>
</dbReference>
<dbReference type="Gene3D" id="1.20.1280.50">
    <property type="match status" value="1"/>
</dbReference>
<evidence type="ECO:0000313" key="2">
    <source>
        <dbReference type="EMBL" id="KFK33980.1"/>
    </source>
</evidence>
<dbReference type="OrthoDB" id="101791at2759"/>
<sequence length="90" mass="10320">MSLPTELKLKILESLSSWSERCKDGLLCKEMRYLASDNDLWKQKCFEEAKDFVVNHQSCNDGSVDWKVMKGIHGTCPSLPLVHHAQSRIQ</sequence>
<feature type="domain" description="F-box" evidence="1">
    <location>
        <begin position="1"/>
        <end position="44"/>
    </location>
</feature>
<dbReference type="PANTHER" id="PTHR47602">
    <property type="entry name" value="F-BOX PROTEIN SKIP22"/>
    <property type="match status" value="1"/>
</dbReference>
<dbReference type="InterPro" id="IPR036047">
    <property type="entry name" value="F-box-like_dom_sf"/>
</dbReference>
<dbReference type="PROSITE" id="PS50181">
    <property type="entry name" value="FBOX"/>
    <property type="match status" value="1"/>
</dbReference>
<dbReference type="InterPro" id="IPR001810">
    <property type="entry name" value="F-box_dom"/>
</dbReference>
<reference evidence="3" key="1">
    <citation type="journal article" date="2015" name="Nat. Plants">
        <title>Genome expansion of Arabis alpina linked with retrotransposition and reduced symmetric DNA methylation.</title>
        <authorList>
            <person name="Willing E.M."/>
            <person name="Rawat V."/>
            <person name="Mandakova T."/>
            <person name="Maumus F."/>
            <person name="James G.V."/>
            <person name="Nordstroem K.J."/>
            <person name="Becker C."/>
            <person name="Warthmann N."/>
            <person name="Chica C."/>
            <person name="Szarzynska B."/>
            <person name="Zytnicki M."/>
            <person name="Albani M.C."/>
            <person name="Kiefer C."/>
            <person name="Bergonzi S."/>
            <person name="Castaings L."/>
            <person name="Mateos J.L."/>
            <person name="Berns M.C."/>
            <person name="Bujdoso N."/>
            <person name="Piofczyk T."/>
            <person name="de Lorenzo L."/>
            <person name="Barrero-Sicilia C."/>
            <person name="Mateos I."/>
            <person name="Piednoel M."/>
            <person name="Hagmann J."/>
            <person name="Chen-Min-Tao R."/>
            <person name="Iglesias-Fernandez R."/>
            <person name="Schuster S.C."/>
            <person name="Alonso-Blanco C."/>
            <person name="Roudier F."/>
            <person name="Carbonero P."/>
            <person name="Paz-Ares J."/>
            <person name="Davis S.J."/>
            <person name="Pecinka A."/>
            <person name="Quesneville H."/>
            <person name="Colot V."/>
            <person name="Lysak M.A."/>
            <person name="Weigel D."/>
            <person name="Coupland G."/>
            <person name="Schneeberger K."/>
        </authorList>
    </citation>
    <scope>NUCLEOTIDE SEQUENCE [LARGE SCALE GENOMIC DNA]</scope>
    <source>
        <strain evidence="3">cv. Pajares</strain>
    </source>
</reference>